<evidence type="ECO:0000256" key="1">
    <source>
        <dbReference type="SAM" id="MobiDB-lite"/>
    </source>
</evidence>
<dbReference type="EMBL" id="CACRXK020007602">
    <property type="protein sequence ID" value="CAB4012697.1"/>
    <property type="molecule type" value="Genomic_DNA"/>
</dbReference>
<evidence type="ECO:0000313" key="3">
    <source>
        <dbReference type="Proteomes" id="UP001152795"/>
    </source>
</evidence>
<sequence>MEAKWDPQNKSQYMKGIEENIWRECPDRHIPELKREFDKKRFGCREASTSEEGGPIMQPEHDPDNSEANNMNYSHRGK</sequence>
<reference evidence="2" key="1">
    <citation type="submission" date="2020-04" db="EMBL/GenBank/DDBJ databases">
        <authorList>
            <person name="Alioto T."/>
            <person name="Alioto T."/>
            <person name="Gomez Garrido J."/>
        </authorList>
    </citation>
    <scope>NUCLEOTIDE SEQUENCE</scope>
    <source>
        <strain evidence="2">A484AB</strain>
    </source>
</reference>
<gene>
    <name evidence="2" type="ORF">PACLA_8A063818</name>
</gene>
<feature type="compositionally biased region" description="Polar residues" evidence="1">
    <location>
        <begin position="66"/>
        <end position="78"/>
    </location>
</feature>
<organism evidence="2 3">
    <name type="scientific">Paramuricea clavata</name>
    <name type="common">Red gorgonian</name>
    <name type="synonym">Violescent sea-whip</name>
    <dbReference type="NCBI Taxonomy" id="317549"/>
    <lineage>
        <taxon>Eukaryota</taxon>
        <taxon>Metazoa</taxon>
        <taxon>Cnidaria</taxon>
        <taxon>Anthozoa</taxon>
        <taxon>Octocorallia</taxon>
        <taxon>Malacalcyonacea</taxon>
        <taxon>Plexauridae</taxon>
        <taxon>Paramuricea</taxon>
    </lineage>
</organism>
<keyword evidence="3" id="KW-1185">Reference proteome</keyword>
<comment type="caution">
    <text evidence="2">The sequence shown here is derived from an EMBL/GenBank/DDBJ whole genome shotgun (WGS) entry which is preliminary data.</text>
</comment>
<name>A0A7D9ITA0_PARCT</name>
<dbReference type="AlphaFoldDB" id="A0A7D9ITA0"/>
<evidence type="ECO:0000313" key="2">
    <source>
        <dbReference type="EMBL" id="CAB4012697.1"/>
    </source>
</evidence>
<proteinExistence type="predicted"/>
<feature type="region of interest" description="Disordered" evidence="1">
    <location>
        <begin position="44"/>
        <end position="78"/>
    </location>
</feature>
<dbReference type="Proteomes" id="UP001152795">
    <property type="component" value="Unassembled WGS sequence"/>
</dbReference>
<accession>A0A7D9ITA0</accession>
<protein>
    <submittedName>
        <fullName evidence="2">Uncharacterized protein</fullName>
    </submittedName>
</protein>